<dbReference type="InterPro" id="IPR035897">
    <property type="entry name" value="Toll_tir_struct_dom_sf"/>
</dbReference>
<dbReference type="EMBL" id="VITW01000010">
    <property type="protein sequence ID" value="TWB68904.1"/>
    <property type="molecule type" value="Genomic_DNA"/>
</dbReference>
<dbReference type="Gene3D" id="3.40.50.10140">
    <property type="entry name" value="Toll/interleukin-1 receptor homology (TIR) domain"/>
    <property type="match status" value="1"/>
</dbReference>
<reference evidence="2 3" key="1">
    <citation type="submission" date="2019-06" db="EMBL/GenBank/DDBJ databases">
        <title>Genomic Encyclopedia of Type Strains, Phase IV (KMG-V): Genome sequencing to study the core and pangenomes of soil and plant-associated prokaryotes.</title>
        <authorList>
            <person name="Whitman W."/>
        </authorList>
    </citation>
    <scope>NUCLEOTIDE SEQUENCE [LARGE SCALE GENOMIC DNA]</scope>
    <source>
        <strain evidence="2 3">BR 10556</strain>
    </source>
</reference>
<dbReference type="PROSITE" id="PS50104">
    <property type="entry name" value="TIR"/>
    <property type="match status" value="1"/>
</dbReference>
<dbReference type="RefSeq" id="WP_080140510.1">
    <property type="nucleotide sequence ID" value="NZ_LWIG01000069.1"/>
</dbReference>
<dbReference type="GO" id="GO:0007165">
    <property type="term" value="P:signal transduction"/>
    <property type="evidence" value="ECO:0007669"/>
    <property type="project" value="InterPro"/>
</dbReference>
<feature type="domain" description="TIR" evidence="1">
    <location>
        <begin position="8"/>
        <end position="179"/>
    </location>
</feature>
<dbReference type="Proteomes" id="UP000315914">
    <property type="component" value="Unassembled WGS sequence"/>
</dbReference>
<organism evidence="2 3">
    <name type="scientific">Bradyrhizobium sacchari</name>
    <dbReference type="NCBI Taxonomy" id="1399419"/>
    <lineage>
        <taxon>Bacteria</taxon>
        <taxon>Pseudomonadati</taxon>
        <taxon>Pseudomonadota</taxon>
        <taxon>Alphaproteobacteria</taxon>
        <taxon>Hyphomicrobiales</taxon>
        <taxon>Nitrobacteraceae</taxon>
        <taxon>Bradyrhizobium</taxon>
    </lineage>
</organism>
<dbReference type="Pfam" id="PF13676">
    <property type="entry name" value="TIR_2"/>
    <property type="match status" value="1"/>
</dbReference>
<protein>
    <submittedName>
        <fullName evidence="2">TIR domain-containing protein</fullName>
    </submittedName>
</protein>
<dbReference type="OrthoDB" id="104289at2"/>
<name>A0A560JHR1_9BRAD</name>
<evidence type="ECO:0000313" key="2">
    <source>
        <dbReference type="EMBL" id="TWB68904.1"/>
    </source>
</evidence>
<dbReference type="SUPFAM" id="SSF52200">
    <property type="entry name" value="Toll/Interleukin receptor TIR domain"/>
    <property type="match status" value="1"/>
</dbReference>
<proteinExistence type="predicted"/>
<accession>A0A560JHR1</accession>
<keyword evidence="3" id="KW-1185">Reference proteome</keyword>
<sequence>MASLAPEFKHDVFVSYAHGDKRKKGKALLKRWSQALASELEEELALDWDDPKVFLDTRDIDQHGELDKEIREAISASATMLVLMSSPYLQSVACKQERALWFDKISQEAVAEARDRVLFARVLPIADSEWPTEFRDASGGPPISRWFFEQPGGPRTRPFGWPDPTGTSGKFRDNVVDLAGDVSVQLREVKESIERKKREAAHAEKMRAASGQALYLHARQRDPSQWGAMRAQLVSAGFHVAPGAPENVTGDPLGLDDFDKESVRTLTACDGLLLVGDDPNSLASDLVVVGRQRRNSAIAKSKKHLPCAVIDHCLTGNEKAILQQSAKNLQIDWIDAIGSSWISDVRAWLNNAV</sequence>
<gene>
    <name evidence="2" type="ORF">FBZ95_11024</name>
</gene>
<dbReference type="AlphaFoldDB" id="A0A560JHR1"/>
<evidence type="ECO:0000313" key="3">
    <source>
        <dbReference type="Proteomes" id="UP000315914"/>
    </source>
</evidence>
<evidence type="ECO:0000259" key="1">
    <source>
        <dbReference type="PROSITE" id="PS50104"/>
    </source>
</evidence>
<comment type="caution">
    <text evidence="2">The sequence shown here is derived from an EMBL/GenBank/DDBJ whole genome shotgun (WGS) entry which is preliminary data.</text>
</comment>
<dbReference type="InterPro" id="IPR000157">
    <property type="entry name" value="TIR_dom"/>
</dbReference>